<dbReference type="AlphaFoldDB" id="B8HK03"/>
<feature type="compositionally biased region" description="Basic and acidic residues" evidence="1">
    <location>
        <begin position="69"/>
        <end position="90"/>
    </location>
</feature>
<proteinExistence type="predicted"/>
<feature type="compositionally biased region" description="Basic and acidic residues" evidence="1">
    <location>
        <begin position="106"/>
        <end position="133"/>
    </location>
</feature>
<dbReference type="eggNOG" id="ENOG5031ZUI">
    <property type="taxonomic scope" value="Bacteria"/>
</dbReference>
<feature type="region of interest" description="Disordered" evidence="1">
    <location>
        <begin position="65"/>
        <end position="138"/>
    </location>
</feature>
<protein>
    <submittedName>
        <fullName evidence="2">Uncharacterized protein</fullName>
    </submittedName>
</protein>
<dbReference type="KEGG" id="cyn:Cyan7425_4443"/>
<organism evidence="2">
    <name type="scientific">Cyanothece sp. (strain PCC 7425 / ATCC 29141)</name>
    <dbReference type="NCBI Taxonomy" id="395961"/>
    <lineage>
        <taxon>Bacteria</taxon>
        <taxon>Bacillati</taxon>
        <taxon>Cyanobacteriota</taxon>
        <taxon>Cyanophyceae</taxon>
        <taxon>Gomontiellales</taxon>
        <taxon>Cyanothecaceae</taxon>
        <taxon>Cyanothece</taxon>
    </lineage>
</organism>
<evidence type="ECO:0000313" key="2">
    <source>
        <dbReference type="EMBL" id="ACL46753.1"/>
    </source>
</evidence>
<name>B8HK03_CYAP4</name>
<reference evidence="2" key="1">
    <citation type="submission" date="2009-01" db="EMBL/GenBank/DDBJ databases">
        <title>Complete sequence of chromosome Cyanothece sp. PCC 7425.</title>
        <authorList>
            <consortium name="US DOE Joint Genome Institute"/>
            <person name="Lucas S."/>
            <person name="Copeland A."/>
            <person name="Lapidus A."/>
            <person name="Glavina del Rio T."/>
            <person name="Dalin E."/>
            <person name="Tice H."/>
            <person name="Bruce D."/>
            <person name="Goodwin L."/>
            <person name="Pitluck S."/>
            <person name="Sims D."/>
            <person name="Meineke L."/>
            <person name="Brettin T."/>
            <person name="Detter J.C."/>
            <person name="Han C."/>
            <person name="Larimer F."/>
            <person name="Land M."/>
            <person name="Hauser L."/>
            <person name="Kyrpides N."/>
            <person name="Ovchinnikova G."/>
            <person name="Liberton M."/>
            <person name="Stoeckel J."/>
            <person name="Banerjee A."/>
            <person name="Singh A."/>
            <person name="Page L."/>
            <person name="Sato H."/>
            <person name="Zhao L."/>
            <person name="Sherman L."/>
            <person name="Pakrasi H."/>
            <person name="Richardson P."/>
        </authorList>
    </citation>
    <scope>NUCLEOTIDE SEQUENCE</scope>
    <source>
        <strain evidence="2">PCC 7425</strain>
    </source>
</reference>
<sequence>MLNILEMYSMKLNHREKWLPSLGSWITKMALSLVAIALFWHLSAVNAMALAAPTPLMAVNSNQLQGAADEVRDRSKDLIRDTKRNVEKTARRNAAKVSDADDEGSFVERKAQRDQVRIQARAEEDAARTENAVDKSINAAKGAVENIKSAFD</sequence>
<dbReference type="HOGENOM" id="CLU_147433_0_0_3"/>
<accession>B8HK03</accession>
<dbReference type="EMBL" id="CP001344">
    <property type="protein sequence ID" value="ACL46753.1"/>
    <property type="molecule type" value="Genomic_DNA"/>
</dbReference>
<dbReference type="STRING" id="395961.Cyan7425_4443"/>
<gene>
    <name evidence="2" type="ordered locus">Cyan7425_4443</name>
</gene>
<evidence type="ECO:0000256" key="1">
    <source>
        <dbReference type="SAM" id="MobiDB-lite"/>
    </source>
</evidence>